<protein>
    <submittedName>
        <fullName evidence="1">Uncharacterized protein</fullName>
    </submittedName>
</protein>
<sequence>MRGPIVRLVYERTSPPGVDAGVEPLIAVCATEEEAEHLEQVSSSRGRYALWEEHPLQGAAGRTTPLVDGEMVHLVLLGDVDADPRDPIGIAVHTDRQAAERHAAEQAHSTGDADYYAVSLPIGWRAES</sequence>
<dbReference type="RefSeq" id="WP_106114180.1">
    <property type="nucleotide sequence ID" value="NZ_PVSR01000022.1"/>
</dbReference>
<evidence type="ECO:0000313" key="2">
    <source>
        <dbReference type="Proteomes" id="UP000239352"/>
    </source>
</evidence>
<organism evidence="1 2">
    <name type="scientific">Actinopolyspora mortivallis</name>
    <dbReference type="NCBI Taxonomy" id="33906"/>
    <lineage>
        <taxon>Bacteria</taxon>
        <taxon>Bacillati</taxon>
        <taxon>Actinomycetota</taxon>
        <taxon>Actinomycetes</taxon>
        <taxon>Actinopolysporales</taxon>
        <taxon>Actinopolysporaceae</taxon>
        <taxon>Actinopolyspora</taxon>
    </lineage>
</organism>
<proteinExistence type="predicted"/>
<keyword evidence="2" id="KW-1185">Reference proteome</keyword>
<dbReference type="EMBL" id="PVSR01000022">
    <property type="protein sequence ID" value="PRW62950.1"/>
    <property type="molecule type" value="Genomic_DNA"/>
</dbReference>
<name>A0A2T0GV28_ACTMO</name>
<accession>A0A2T0GV28</accession>
<comment type="caution">
    <text evidence="1">The sequence shown here is derived from an EMBL/GenBank/DDBJ whole genome shotgun (WGS) entry which is preliminary data.</text>
</comment>
<dbReference type="InParanoid" id="A0A2T0GV28"/>
<gene>
    <name evidence="1" type="ORF">CEP50_12825</name>
</gene>
<evidence type="ECO:0000313" key="1">
    <source>
        <dbReference type="EMBL" id="PRW62950.1"/>
    </source>
</evidence>
<reference evidence="1 2" key="1">
    <citation type="submission" date="2018-03" db="EMBL/GenBank/DDBJ databases">
        <title>Actinopolyspora mortivallis from Sahara, screening for active biomolecules.</title>
        <authorList>
            <person name="Selama O."/>
            <person name="Wellington E.M.H."/>
            <person name="Hacene H."/>
        </authorList>
    </citation>
    <scope>NUCLEOTIDE SEQUENCE [LARGE SCALE GENOMIC DNA]</scope>
    <source>
        <strain evidence="1 2">M5A</strain>
    </source>
</reference>
<dbReference type="AlphaFoldDB" id="A0A2T0GV28"/>
<dbReference type="Proteomes" id="UP000239352">
    <property type="component" value="Unassembled WGS sequence"/>
</dbReference>